<dbReference type="EMBL" id="CP066690">
    <property type="protein sequence ID" value="QQG45116.1"/>
    <property type="molecule type" value="Genomic_DNA"/>
</dbReference>
<evidence type="ECO:0000313" key="3">
    <source>
        <dbReference type="Proteomes" id="UP000595618"/>
    </source>
</evidence>
<name>A0A7T5RJ46_9BACT</name>
<dbReference type="Gene3D" id="3.40.50.300">
    <property type="entry name" value="P-loop containing nucleotide triphosphate hydrolases"/>
    <property type="match status" value="1"/>
</dbReference>
<evidence type="ECO:0000313" key="2">
    <source>
        <dbReference type="EMBL" id="QQG45116.1"/>
    </source>
</evidence>
<organism evidence="2 3">
    <name type="scientific">Candidatus Sungiibacteriota bacterium</name>
    <dbReference type="NCBI Taxonomy" id="2750080"/>
    <lineage>
        <taxon>Bacteria</taxon>
        <taxon>Candidatus Sungiibacteriota</taxon>
    </lineage>
</organism>
<accession>A0A7T5RJ46</accession>
<proteinExistence type="predicted"/>
<reference evidence="2 3" key="1">
    <citation type="submission" date="2020-07" db="EMBL/GenBank/DDBJ databases">
        <title>Huge and variable diversity of episymbiotic CPR bacteria and DPANN archaea in groundwater ecosystems.</title>
        <authorList>
            <person name="He C.Y."/>
            <person name="Keren R."/>
            <person name="Whittaker M."/>
            <person name="Farag I.F."/>
            <person name="Doudna J."/>
            <person name="Cate J.H.D."/>
            <person name="Banfield J.F."/>
        </authorList>
    </citation>
    <scope>NUCLEOTIDE SEQUENCE [LARGE SCALE GENOMIC DNA]</scope>
    <source>
        <strain evidence="2">NC_groundwater_541_Ag_S-0.1um_46_50</strain>
    </source>
</reference>
<sequence>MVLGHERQIDYLNKVLKRGRMAHAYLFSGPEGIGKFEVAKAIAKSFYCEGAKKSLHDVCGECVQCRLIDSAAHPHVVILDPKHTLVSKKVPRSDHGRTGMAVSRPEGRDGLATESLAKKRKEIPIQDVRELKRVFSLAPQGNNWRIAIINNADKMSQEAANSFLKLLEEPGQQTLIILLSAYPEMLPQTVVSRTQVIKFFGGRAGFSQEDKELRQELALLVRQRDLPRAFKFFEKAVDNDELRKKTIFLLLATARNKLLATPQRESVMTIKEMLRIAEIMETTNVNSRLALDVLFLKLV</sequence>
<gene>
    <name evidence="2" type="ORF">HYW89_03915</name>
</gene>
<protein>
    <submittedName>
        <fullName evidence="2">AAA family ATPase</fullName>
    </submittedName>
</protein>
<dbReference type="PANTHER" id="PTHR11669:SF8">
    <property type="entry name" value="DNA POLYMERASE III SUBUNIT DELTA"/>
    <property type="match status" value="1"/>
</dbReference>
<dbReference type="SUPFAM" id="SSF52540">
    <property type="entry name" value="P-loop containing nucleoside triphosphate hydrolases"/>
    <property type="match status" value="1"/>
</dbReference>
<feature type="region of interest" description="Disordered" evidence="1">
    <location>
        <begin position="89"/>
        <end position="111"/>
    </location>
</feature>
<dbReference type="AlphaFoldDB" id="A0A7T5RJ46"/>
<dbReference type="PANTHER" id="PTHR11669">
    <property type="entry name" value="REPLICATION FACTOR C / DNA POLYMERASE III GAMMA-TAU SUBUNIT"/>
    <property type="match status" value="1"/>
</dbReference>
<dbReference type="GO" id="GO:0006261">
    <property type="term" value="P:DNA-templated DNA replication"/>
    <property type="evidence" value="ECO:0007669"/>
    <property type="project" value="TreeGrafter"/>
</dbReference>
<evidence type="ECO:0000256" key="1">
    <source>
        <dbReference type="SAM" id="MobiDB-lite"/>
    </source>
</evidence>
<dbReference type="Proteomes" id="UP000595618">
    <property type="component" value="Chromosome"/>
</dbReference>
<dbReference type="Pfam" id="PF13177">
    <property type="entry name" value="DNA_pol3_delta2"/>
    <property type="match status" value="1"/>
</dbReference>
<dbReference type="InterPro" id="IPR050238">
    <property type="entry name" value="DNA_Rep/Repair_Clamp_Loader"/>
</dbReference>
<dbReference type="InterPro" id="IPR027417">
    <property type="entry name" value="P-loop_NTPase"/>
</dbReference>